<name>A0A975TWM8_9RHOB</name>
<organism evidence="1">
    <name type="scientific">Gymnodinialimonas phycosphaerae</name>
    <dbReference type="NCBI Taxonomy" id="2841589"/>
    <lineage>
        <taxon>Bacteria</taxon>
        <taxon>Pseudomonadati</taxon>
        <taxon>Pseudomonadota</taxon>
        <taxon>Alphaproteobacteria</taxon>
        <taxon>Rhodobacterales</taxon>
        <taxon>Paracoccaceae</taxon>
        <taxon>Gymnodinialimonas</taxon>
    </lineage>
</organism>
<evidence type="ECO:0000313" key="1">
    <source>
        <dbReference type="EMBL" id="QXL88541.1"/>
    </source>
</evidence>
<dbReference type="Proteomes" id="UP000693972">
    <property type="component" value="Unassembled WGS sequence"/>
</dbReference>
<accession>A0A975TWM8</accession>
<protein>
    <submittedName>
        <fullName evidence="1">Uncharacterized protein</fullName>
    </submittedName>
</protein>
<dbReference type="AlphaFoldDB" id="A0A975TWM8"/>
<gene>
    <name evidence="1" type="ORF">KUL25_03165</name>
</gene>
<keyword evidence="2" id="KW-1185">Reference proteome</keyword>
<dbReference type="RefSeq" id="WP_257891608.1">
    <property type="nucleotide sequence ID" value="NZ_JAIMBW010000001.1"/>
</dbReference>
<proteinExistence type="predicted"/>
<evidence type="ECO:0000313" key="2">
    <source>
        <dbReference type="Proteomes" id="UP000693972"/>
    </source>
</evidence>
<dbReference type="EMBL" id="JAIMBW010000001">
    <property type="protein sequence ID" value="MBY4891763.1"/>
    <property type="molecule type" value="Genomic_DNA"/>
</dbReference>
<reference evidence="1 2" key="1">
    <citation type="submission" date="2021-07" db="EMBL/GenBank/DDBJ databases">
        <title>Karlodiniumbacter phycospheric gen. nov., sp. nov., a phycosphere bacterium isolated from karlodinium veneficum.</title>
        <authorList>
            <person name="Peng Y."/>
            <person name="Jiang L."/>
            <person name="Lee J."/>
        </authorList>
    </citation>
    <scope>NUCLEOTIDE SEQUENCE</scope>
    <source>
        <strain evidence="1 2">N5</strain>
    </source>
</reference>
<dbReference type="EMBL" id="CP078073">
    <property type="protein sequence ID" value="QXL88541.1"/>
    <property type="molecule type" value="Genomic_DNA"/>
</dbReference>
<sequence>MKSTLSVALCLSATQLAASEPVRLCNVASYGNGSPVVEIVLADDRVIVGLGQEDGGGDLVTLREPGRFVQTWARLSPGLAGLPMTMDTMPGADTLFDMLDVRFADGTGGRWVGTGPDNPIFEVIAAFGMNDTREFFDRTLVQVDADHPIFADPCGDWP</sequence>